<dbReference type="EMBL" id="CADCVR010000002">
    <property type="protein sequence ID" value="CAA9472709.1"/>
    <property type="molecule type" value="Genomic_DNA"/>
</dbReference>
<gene>
    <name evidence="1" type="ORF">AVDCRST_MAG53-15</name>
</gene>
<name>A0A6J4RFX7_9ACTN</name>
<evidence type="ECO:0000313" key="1">
    <source>
        <dbReference type="EMBL" id="CAA9472709.1"/>
    </source>
</evidence>
<proteinExistence type="predicted"/>
<accession>A0A6J4RFX7</accession>
<protein>
    <submittedName>
        <fullName evidence="1">Uncharacterized protein</fullName>
    </submittedName>
</protein>
<organism evidence="1">
    <name type="scientific">uncultured Solirubrobacteraceae bacterium</name>
    <dbReference type="NCBI Taxonomy" id="1162706"/>
    <lineage>
        <taxon>Bacteria</taxon>
        <taxon>Bacillati</taxon>
        <taxon>Actinomycetota</taxon>
        <taxon>Thermoleophilia</taxon>
        <taxon>Solirubrobacterales</taxon>
        <taxon>Solirubrobacteraceae</taxon>
        <taxon>environmental samples</taxon>
    </lineage>
</organism>
<dbReference type="AlphaFoldDB" id="A0A6J4RFX7"/>
<sequence length="43" mass="4835">MSLAGNASLDDRCGLFIRTMGKKRRIRLPRCWEQAVARSTIVG</sequence>
<reference evidence="1" key="1">
    <citation type="submission" date="2020-02" db="EMBL/GenBank/DDBJ databases">
        <authorList>
            <person name="Meier V. D."/>
        </authorList>
    </citation>
    <scope>NUCLEOTIDE SEQUENCE</scope>
    <source>
        <strain evidence="1">AVDCRST_MAG53</strain>
    </source>
</reference>